<dbReference type="EMBL" id="KV417375">
    <property type="protein sequence ID" value="KZO89626.1"/>
    <property type="molecule type" value="Genomic_DNA"/>
</dbReference>
<protein>
    <submittedName>
        <fullName evidence="2">Uncharacterized protein</fullName>
    </submittedName>
</protein>
<evidence type="ECO:0000313" key="2">
    <source>
        <dbReference type="EMBL" id="KZO89626.1"/>
    </source>
</evidence>
<evidence type="ECO:0000256" key="1">
    <source>
        <dbReference type="SAM" id="MobiDB-lite"/>
    </source>
</evidence>
<proteinExistence type="predicted"/>
<dbReference type="AlphaFoldDB" id="A0A167FLI6"/>
<name>A0A167FLI6_CALVF</name>
<reference evidence="2 3" key="1">
    <citation type="journal article" date="2016" name="Mol. Biol. Evol.">
        <title>Comparative Genomics of Early-Diverging Mushroom-Forming Fungi Provides Insights into the Origins of Lignocellulose Decay Capabilities.</title>
        <authorList>
            <person name="Nagy L.G."/>
            <person name="Riley R."/>
            <person name="Tritt A."/>
            <person name="Adam C."/>
            <person name="Daum C."/>
            <person name="Floudas D."/>
            <person name="Sun H."/>
            <person name="Yadav J.S."/>
            <person name="Pangilinan J."/>
            <person name="Larsson K.H."/>
            <person name="Matsuura K."/>
            <person name="Barry K."/>
            <person name="Labutti K."/>
            <person name="Kuo R."/>
            <person name="Ohm R.A."/>
            <person name="Bhattacharya S.S."/>
            <person name="Shirouzu T."/>
            <person name="Yoshinaga Y."/>
            <person name="Martin F.M."/>
            <person name="Grigoriev I.V."/>
            <person name="Hibbett D.S."/>
        </authorList>
    </citation>
    <scope>NUCLEOTIDE SEQUENCE [LARGE SCALE GENOMIC DNA]</scope>
    <source>
        <strain evidence="2 3">TUFC12733</strain>
    </source>
</reference>
<accession>A0A167FLI6</accession>
<evidence type="ECO:0000313" key="3">
    <source>
        <dbReference type="Proteomes" id="UP000076738"/>
    </source>
</evidence>
<sequence>MAPKRNLPHRQHCPAKRQKALFVKMGQGNGTTSLMTPRRAQQPSSSALSTRHAGPNGCPRIGPAIDVALRSERGAAQRKWVS</sequence>
<dbReference type="Proteomes" id="UP000076738">
    <property type="component" value="Unassembled WGS sequence"/>
</dbReference>
<feature type="compositionally biased region" description="Polar residues" evidence="1">
    <location>
        <begin position="30"/>
        <end position="49"/>
    </location>
</feature>
<gene>
    <name evidence="2" type="ORF">CALVIDRAFT_543414</name>
</gene>
<organism evidence="2 3">
    <name type="scientific">Calocera viscosa (strain TUFC12733)</name>
    <dbReference type="NCBI Taxonomy" id="1330018"/>
    <lineage>
        <taxon>Eukaryota</taxon>
        <taxon>Fungi</taxon>
        <taxon>Dikarya</taxon>
        <taxon>Basidiomycota</taxon>
        <taxon>Agaricomycotina</taxon>
        <taxon>Dacrymycetes</taxon>
        <taxon>Dacrymycetales</taxon>
        <taxon>Dacrymycetaceae</taxon>
        <taxon>Calocera</taxon>
    </lineage>
</organism>
<keyword evidence="3" id="KW-1185">Reference proteome</keyword>
<feature type="region of interest" description="Disordered" evidence="1">
    <location>
        <begin position="27"/>
        <end position="63"/>
    </location>
</feature>